<evidence type="ECO:0000259" key="1">
    <source>
        <dbReference type="Pfam" id="PF00535"/>
    </source>
</evidence>
<dbReference type="InterPro" id="IPR001173">
    <property type="entry name" value="Glyco_trans_2-like"/>
</dbReference>
<dbReference type="InterPro" id="IPR029044">
    <property type="entry name" value="Nucleotide-diphossugar_trans"/>
</dbReference>
<dbReference type="Gene3D" id="3.90.550.10">
    <property type="entry name" value="Spore Coat Polysaccharide Biosynthesis Protein SpsA, Chain A"/>
    <property type="match status" value="1"/>
</dbReference>
<dbReference type="Proteomes" id="UP001527882">
    <property type="component" value="Unassembled WGS sequence"/>
</dbReference>
<dbReference type="CDD" id="cd04186">
    <property type="entry name" value="GT_2_like_c"/>
    <property type="match status" value="1"/>
</dbReference>
<gene>
    <name evidence="2" type="ORF">O9H85_08980</name>
</gene>
<sequence length="317" mass="36959">MRKVSVHIVTFNSSAYIRNCLNAVLQQNYPIDQIIVIDNNSHDETLSILAEFKNNIHLIVNKENVGFAPAHNQAFRLTESEYSLVLNPDVTLHPDYVLNLLKFVEDNLDKKIGSMTGKLLLSQSPDRIDSTGLKMTKARRAFDRGAGQSADVWTKQDEVFGVSGAAALYLRQMIEDVSIEGSFFDDDFFAYKEDVDVAWRAQIMGWTAYFCPDAIAYHERGWKKESRHQIPVIIRRYSYINRYKMIVKNDHWLYILRDFPFILAYEIQSLVYFIIKEPSVLGAWGSFWRSLSRLLYKRRLIQSKKKSNNRRLFTFFE</sequence>
<keyword evidence="3" id="KW-1185">Reference proteome</keyword>
<proteinExistence type="predicted"/>
<dbReference type="Pfam" id="PF00535">
    <property type="entry name" value="Glycos_transf_2"/>
    <property type="match status" value="1"/>
</dbReference>
<name>A0ABT4Q6P5_9BACL</name>
<accession>A0ABT4Q6P5</accession>
<organism evidence="2 3">
    <name type="scientific">Paenibacillus gyeongsangnamensis</name>
    <dbReference type="NCBI Taxonomy" id="3388067"/>
    <lineage>
        <taxon>Bacteria</taxon>
        <taxon>Bacillati</taxon>
        <taxon>Bacillota</taxon>
        <taxon>Bacilli</taxon>
        <taxon>Bacillales</taxon>
        <taxon>Paenibacillaceae</taxon>
        <taxon>Paenibacillus</taxon>
    </lineage>
</organism>
<dbReference type="PANTHER" id="PTHR43179:SF11">
    <property type="entry name" value="GLYCOSYL TRANSFERASE"/>
    <property type="match status" value="1"/>
</dbReference>
<feature type="domain" description="Glycosyltransferase 2-like" evidence="1">
    <location>
        <begin position="5"/>
        <end position="107"/>
    </location>
</feature>
<protein>
    <submittedName>
        <fullName evidence="2">Glycosyltransferase family 2 protein</fullName>
    </submittedName>
</protein>
<evidence type="ECO:0000313" key="2">
    <source>
        <dbReference type="EMBL" id="MCZ8512546.1"/>
    </source>
</evidence>
<comment type="caution">
    <text evidence="2">The sequence shown here is derived from an EMBL/GenBank/DDBJ whole genome shotgun (WGS) entry which is preliminary data.</text>
</comment>
<dbReference type="RefSeq" id="WP_269880997.1">
    <property type="nucleotide sequence ID" value="NZ_JAQAGZ010000005.1"/>
</dbReference>
<dbReference type="PANTHER" id="PTHR43179">
    <property type="entry name" value="RHAMNOSYLTRANSFERASE WBBL"/>
    <property type="match status" value="1"/>
</dbReference>
<dbReference type="SUPFAM" id="SSF53448">
    <property type="entry name" value="Nucleotide-diphospho-sugar transferases"/>
    <property type="match status" value="1"/>
</dbReference>
<dbReference type="EMBL" id="JAQAGZ010000005">
    <property type="protein sequence ID" value="MCZ8512546.1"/>
    <property type="molecule type" value="Genomic_DNA"/>
</dbReference>
<reference evidence="2 3" key="1">
    <citation type="submission" date="2022-12" db="EMBL/GenBank/DDBJ databases">
        <title>Draft genome sequence of Paenibacillus sp. dW9.</title>
        <authorList>
            <person name="Choi E.-W."/>
            <person name="Kim D.-U."/>
        </authorList>
    </citation>
    <scope>NUCLEOTIDE SEQUENCE [LARGE SCALE GENOMIC DNA]</scope>
    <source>
        <strain evidence="3">dW9</strain>
    </source>
</reference>
<evidence type="ECO:0000313" key="3">
    <source>
        <dbReference type="Proteomes" id="UP001527882"/>
    </source>
</evidence>